<organism evidence="3 4">
    <name type="scientific">Natronospira proteinivora</name>
    <dbReference type="NCBI Taxonomy" id="1807133"/>
    <lineage>
        <taxon>Bacteria</taxon>
        <taxon>Pseudomonadati</taxon>
        <taxon>Pseudomonadota</taxon>
        <taxon>Gammaproteobacteria</taxon>
        <taxon>Natronospirales</taxon>
        <taxon>Natronospiraceae</taxon>
        <taxon>Natronospira</taxon>
    </lineage>
</organism>
<feature type="signal peptide" evidence="1">
    <location>
        <begin position="1"/>
        <end position="20"/>
    </location>
</feature>
<protein>
    <recommendedName>
        <fullName evidence="2">PrcB C-terminal domain-containing protein</fullName>
    </recommendedName>
</protein>
<keyword evidence="4" id="KW-1185">Reference proteome</keyword>
<evidence type="ECO:0000313" key="4">
    <source>
        <dbReference type="Proteomes" id="UP001523550"/>
    </source>
</evidence>
<feature type="chain" id="PRO_5047410921" description="PrcB C-terminal domain-containing protein" evidence="1">
    <location>
        <begin position="21"/>
        <end position="161"/>
    </location>
</feature>
<dbReference type="Proteomes" id="UP001523550">
    <property type="component" value="Unassembled WGS sequence"/>
</dbReference>
<keyword evidence="1" id="KW-0732">Signal</keyword>
<reference evidence="3 4" key="1">
    <citation type="submission" date="2022-03" db="EMBL/GenBank/DDBJ databases">
        <title>Genomic Encyclopedia of Type Strains, Phase III (KMG-III): the genomes of soil and plant-associated and newly described type strains.</title>
        <authorList>
            <person name="Whitman W."/>
        </authorList>
    </citation>
    <scope>NUCLEOTIDE SEQUENCE [LARGE SCALE GENOMIC DNA]</scope>
    <source>
        <strain evidence="3 4">BSker1</strain>
    </source>
</reference>
<dbReference type="EMBL" id="JALJYF010000002">
    <property type="protein sequence ID" value="MCP1728011.1"/>
    <property type="molecule type" value="Genomic_DNA"/>
</dbReference>
<evidence type="ECO:0000313" key="3">
    <source>
        <dbReference type="EMBL" id="MCP1728011.1"/>
    </source>
</evidence>
<dbReference type="Pfam" id="PF14343">
    <property type="entry name" value="PrcB_C"/>
    <property type="match status" value="1"/>
</dbReference>
<sequence length="161" mass="17924">MNRAGLVLLSMCCIFLSACAAGEGNGQAEENAMQNGSYEIEELARGSQSRESAERMMVVRDADTFERIWDLSDQRGERPAVDFDQSMVVAIFMGERRTGGYSVQVDEVRQDGDDIMVQVIMEEPGEGCMTTQAITRPFQLVLLPQLDGEVRFQTQQQALDC</sequence>
<dbReference type="RefSeq" id="WP_253449291.1">
    <property type="nucleotide sequence ID" value="NZ_JALJYF010000002.1"/>
</dbReference>
<dbReference type="PROSITE" id="PS51257">
    <property type="entry name" value="PROKAR_LIPOPROTEIN"/>
    <property type="match status" value="1"/>
</dbReference>
<comment type="caution">
    <text evidence="3">The sequence shown here is derived from an EMBL/GenBank/DDBJ whole genome shotgun (WGS) entry which is preliminary data.</text>
</comment>
<name>A0ABT1G9S8_9GAMM</name>
<proteinExistence type="predicted"/>
<dbReference type="InterPro" id="IPR025748">
    <property type="entry name" value="PrcB_C_dom"/>
</dbReference>
<accession>A0ABT1G9S8</accession>
<gene>
    <name evidence="3" type="ORF">J2T60_002011</name>
</gene>
<evidence type="ECO:0000259" key="2">
    <source>
        <dbReference type="Pfam" id="PF14343"/>
    </source>
</evidence>
<feature type="domain" description="PrcB C-terminal" evidence="2">
    <location>
        <begin position="87"/>
        <end position="141"/>
    </location>
</feature>
<evidence type="ECO:0000256" key="1">
    <source>
        <dbReference type="SAM" id="SignalP"/>
    </source>
</evidence>